<comment type="caution">
    <text evidence="1">The sequence shown here is derived from an EMBL/GenBank/DDBJ whole genome shotgun (WGS) entry which is preliminary data.</text>
</comment>
<dbReference type="EMBL" id="NARP01000042">
    <property type="protein sequence ID" value="OTP98025.1"/>
    <property type="molecule type" value="Genomic_DNA"/>
</dbReference>
<dbReference type="Gene3D" id="3.30.370.10">
    <property type="entry name" value="Barstar-like"/>
    <property type="match status" value="1"/>
</dbReference>
<proteinExistence type="predicted"/>
<organism evidence="1 2">
    <name type="scientific">Gilliamella apicola</name>
    <dbReference type="NCBI Taxonomy" id="1196095"/>
    <lineage>
        <taxon>Bacteria</taxon>
        <taxon>Pseudomonadati</taxon>
        <taxon>Pseudomonadota</taxon>
        <taxon>Gammaproteobacteria</taxon>
        <taxon>Orbales</taxon>
        <taxon>Orbaceae</taxon>
        <taxon>Gilliamella</taxon>
    </lineage>
</organism>
<evidence type="ECO:0008006" key="3">
    <source>
        <dbReference type="Google" id="ProtNLM"/>
    </source>
</evidence>
<protein>
    <recommendedName>
        <fullName evidence="3">Barstar (barnase inhibitor) domain-containing protein</fullName>
    </recommendedName>
</protein>
<accession>A0A242NE40</accession>
<evidence type="ECO:0000313" key="1">
    <source>
        <dbReference type="EMBL" id="OTP98025.1"/>
    </source>
</evidence>
<sequence length="235" mass="27397">MKNKYEIRNSSENLIFSCDDFIECYDFLGASVCYLFAFIGVSEQNINLIMDEEIYSIKSDQFADKFVDYFRFRVQKIIKSHNVLYAKLYISGGMYRSGALSLLKTVNEFEERVWLDMKGSLKYIYISASYLKNGYPRTLDKETIVIEGKYIQDYYAFFCELGYAFRGNFGYMGWNLAGVSDLLLDLARNRTINIIWKDSDLSFKAIENTVPEDHYQSVSSDIVMTLKEYCNVILE</sequence>
<evidence type="ECO:0000313" key="2">
    <source>
        <dbReference type="Proteomes" id="UP000194977"/>
    </source>
</evidence>
<dbReference type="Proteomes" id="UP000194977">
    <property type="component" value="Unassembled WGS sequence"/>
</dbReference>
<dbReference type="RefSeq" id="WP_086301664.1">
    <property type="nucleotide sequence ID" value="NZ_CAMLEZ010000011.1"/>
</dbReference>
<reference evidence="1 2" key="1">
    <citation type="submission" date="2017-03" db="EMBL/GenBank/DDBJ databases">
        <title>Comparative genomics of honeybee gut symbionts reveal geographically distinct and subgroup specific antibiotic resistance.</title>
        <authorList>
            <person name="Ludvigsen J."/>
            <person name="Porcellato D."/>
            <person name="Labee-Lund T.M."/>
            <person name="Amdam G.V."/>
            <person name="Rudi K."/>
        </authorList>
    </citation>
    <scope>NUCLEOTIDE SEQUENCE [LARGE SCALE GENOMIC DNA]</scope>
    <source>
        <strain evidence="1 2">A-7-12</strain>
    </source>
</reference>
<name>A0A242NE40_9GAMM</name>
<gene>
    <name evidence="1" type="ORF">B6D08_12610</name>
</gene>
<dbReference type="InterPro" id="IPR035905">
    <property type="entry name" value="Barstar-like_sf"/>
</dbReference>
<dbReference type="AlphaFoldDB" id="A0A242NE40"/>